<comment type="subcellular location">
    <subcellularLocation>
        <location evidence="1">Cytoplasm</location>
    </subcellularLocation>
</comment>
<dbReference type="InterPro" id="IPR036390">
    <property type="entry name" value="WH_DNA-bd_sf"/>
</dbReference>
<gene>
    <name evidence="3" type="ORF">AS180_06860</name>
</gene>
<dbReference type="PANTHER" id="PTHR33202">
    <property type="entry name" value="ZINC UPTAKE REGULATION PROTEIN"/>
    <property type="match status" value="1"/>
</dbReference>
<dbReference type="Proteomes" id="UP000053681">
    <property type="component" value="Unassembled WGS sequence"/>
</dbReference>
<dbReference type="GO" id="GO:0045892">
    <property type="term" value="P:negative regulation of DNA-templated transcription"/>
    <property type="evidence" value="ECO:0007669"/>
    <property type="project" value="TreeGrafter"/>
</dbReference>
<comment type="caution">
    <text evidence="3">The sequence shown here is derived from an EMBL/GenBank/DDBJ whole genome shotgun (WGS) entry which is preliminary data.</text>
</comment>
<sequence>MSTDEYLLFLKQNGYHITNQRRVLISFFCDRQDAELSAQQVIDHLKNTNKRISFDTVYKNLSLFVELGFLNCREDETTKTFSLNIVDSPVYY</sequence>
<dbReference type="GO" id="GO:0005737">
    <property type="term" value="C:cytoplasm"/>
    <property type="evidence" value="ECO:0007669"/>
    <property type="project" value="UniProtKB-SubCell"/>
</dbReference>
<evidence type="ECO:0000313" key="3">
    <source>
        <dbReference type="EMBL" id="KSU88592.1"/>
    </source>
</evidence>
<name>A0A0V8JPL6_9BACI</name>
<accession>A0A0V8JPL6</accession>
<dbReference type="GO" id="GO:0000976">
    <property type="term" value="F:transcription cis-regulatory region binding"/>
    <property type="evidence" value="ECO:0007669"/>
    <property type="project" value="TreeGrafter"/>
</dbReference>
<dbReference type="RefSeq" id="WP_025909651.1">
    <property type="nucleotide sequence ID" value="NZ_KQ758637.1"/>
</dbReference>
<reference evidence="3 4" key="1">
    <citation type="submission" date="2015-11" db="EMBL/GenBank/DDBJ databases">
        <title>Bacillus caseinolyticus sp nov.</title>
        <authorList>
            <person name="Dastager S.G."/>
            <person name="Mawlankar R."/>
        </authorList>
    </citation>
    <scope>NUCLEOTIDE SEQUENCE [LARGE SCALE GENOMIC DNA]</scope>
    <source>
        <strain evidence="3 4">SGD-V-76</strain>
    </source>
</reference>
<evidence type="ECO:0000256" key="1">
    <source>
        <dbReference type="ARBA" id="ARBA00004496"/>
    </source>
</evidence>
<evidence type="ECO:0000313" key="4">
    <source>
        <dbReference type="Proteomes" id="UP000053681"/>
    </source>
</evidence>
<dbReference type="SUPFAM" id="SSF46785">
    <property type="entry name" value="Winged helix' DNA-binding domain"/>
    <property type="match status" value="1"/>
</dbReference>
<keyword evidence="4" id="KW-1185">Reference proteome</keyword>
<dbReference type="Pfam" id="PF01475">
    <property type="entry name" value="FUR"/>
    <property type="match status" value="1"/>
</dbReference>
<dbReference type="AlphaFoldDB" id="A0A0V8JPL6"/>
<dbReference type="EMBL" id="LNQP01000018">
    <property type="protein sequence ID" value="KSU88592.1"/>
    <property type="molecule type" value="Genomic_DNA"/>
</dbReference>
<dbReference type="GeneID" id="93681263"/>
<proteinExistence type="predicted"/>
<protein>
    <recommendedName>
        <fullName evidence="5">Ferric uptake regulator family protein</fullName>
    </recommendedName>
</protein>
<evidence type="ECO:0008006" key="5">
    <source>
        <dbReference type="Google" id="ProtNLM"/>
    </source>
</evidence>
<dbReference type="PANTHER" id="PTHR33202:SF1">
    <property type="entry name" value="FERRIC UPTAKE REGULATION PROTEIN"/>
    <property type="match status" value="1"/>
</dbReference>
<dbReference type="Gene3D" id="1.10.10.10">
    <property type="entry name" value="Winged helix-like DNA-binding domain superfamily/Winged helix DNA-binding domain"/>
    <property type="match status" value="1"/>
</dbReference>
<dbReference type="InterPro" id="IPR036388">
    <property type="entry name" value="WH-like_DNA-bd_sf"/>
</dbReference>
<dbReference type="GO" id="GO:0003700">
    <property type="term" value="F:DNA-binding transcription factor activity"/>
    <property type="evidence" value="ECO:0007669"/>
    <property type="project" value="InterPro"/>
</dbReference>
<dbReference type="GO" id="GO:1900376">
    <property type="term" value="P:regulation of secondary metabolite biosynthetic process"/>
    <property type="evidence" value="ECO:0007669"/>
    <property type="project" value="TreeGrafter"/>
</dbReference>
<dbReference type="GO" id="GO:0008270">
    <property type="term" value="F:zinc ion binding"/>
    <property type="evidence" value="ECO:0007669"/>
    <property type="project" value="TreeGrafter"/>
</dbReference>
<keyword evidence="2" id="KW-0963">Cytoplasm</keyword>
<dbReference type="InterPro" id="IPR002481">
    <property type="entry name" value="FUR"/>
</dbReference>
<evidence type="ECO:0000256" key="2">
    <source>
        <dbReference type="ARBA" id="ARBA00022490"/>
    </source>
</evidence>
<organism evidence="3 4">
    <name type="scientific">Priestia veravalensis</name>
    <dbReference type="NCBI Taxonomy" id="1414648"/>
    <lineage>
        <taxon>Bacteria</taxon>
        <taxon>Bacillati</taxon>
        <taxon>Bacillota</taxon>
        <taxon>Bacilli</taxon>
        <taxon>Bacillales</taxon>
        <taxon>Bacillaceae</taxon>
        <taxon>Priestia</taxon>
    </lineage>
</organism>